<dbReference type="InterPro" id="IPR050523">
    <property type="entry name" value="AKR_Detox_Biosynth"/>
</dbReference>
<dbReference type="EMBL" id="LXSL01000028">
    <property type="protein sequence ID" value="OAM26779.1"/>
    <property type="molecule type" value="Genomic_DNA"/>
</dbReference>
<dbReference type="OrthoDB" id="5488419at2"/>
<dbReference type="PANTHER" id="PTHR43364:SF4">
    <property type="entry name" value="NAD(P)-LINKED OXIDOREDUCTASE SUPERFAMILY PROTEIN"/>
    <property type="match status" value="1"/>
</dbReference>
<evidence type="ECO:0000313" key="3">
    <source>
        <dbReference type="EMBL" id="OAM26779.1"/>
    </source>
</evidence>
<keyword evidence="1" id="KW-0560">Oxidoreductase</keyword>
<dbReference type="STRING" id="1795827.A7P95_08460"/>
<dbReference type="InterPro" id="IPR023210">
    <property type="entry name" value="NADP_OxRdtase_dom"/>
</dbReference>
<evidence type="ECO:0000313" key="4">
    <source>
        <dbReference type="Proteomes" id="UP000077885"/>
    </source>
</evidence>
<sequence length="314" mass="33998">MKNYPKIALGTWSWGVGTFGGDAVFGQTLTEAQMQEVFDTAMQAGLNLWDTAYAYGLGDSEKELGKFVRSQPKGSVILSTKFTPNLADENAADPFTSMLEGSLQRLGVDEIDLYWIHNSLDVERWTPYLIPALKSGKVKAVGVSNHNLDQIKRVVEILAAEGLKLSAVQNHFSLLYRNSIDDGTLDYCREHGIDFFAYMVLEQGALSGRYNAQNPLPEGSRRAEAYNKVLPQLQKLTDAMAQIGKPLGASAAQVAIAWAIAKGTLPLIGATKPHHVSDAAAAAKIVLTAEQVAELECLAQETGVDTRGGWEGQA</sequence>
<dbReference type="CDD" id="cd19103">
    <property type="entry name" value="AKR_unchar"/>
    <property type="match status" value="1"/>
</dbReference>
<feature type="domain" description="NADP-dependent oxidoreductase" evidence="2">
    <location>
        <begin position="6"/>
        <end position="296"/>
    </location>
</feature>
<evidence type="ECO:0000259" key="2">
    <source>
        <dbReference type="Pfam" id="PF00248"/>
    </source>
</evidence>
<evidence type="ECO:0000256" key="1">
    <source>
        <dbReference type="ARBA" id="ARBA00023002"/>
    </source>
</evidence>
<dbReference type="SUPFAM" id="SSF51430">
    <property type="entry name" value="NAD(P)-linked oxidoreductase"/>
    <property type="match status" value="1"/>
</dbReference>
<dbReference type="InterPro" id="IPR036812">
    <property type="entry name" value="NAD(P)_OxRdtase_dom_sf"/>
</dbReference>
<keyword evidence="4" id="KW-1185">Reference proteome</keyword>
<dbReference type="Proteomes" id="UP000077885">
    <property type="component" value="Unassembled WGS sequence"/>
</dbReference>
<gene>
    <name evidence="3" type="ORF">A7P95_08460</name>
</gene>
<organism evidence="3 4">
    <name type="scientific">Eikenella longinqua</name>
    <dbReference type="NCBI Taxonomy" id="1795827"/>
    <lineage>
        <taxon>Bacteria</taxon>
        <taxon>Pseudomonadati</taxon>
        <taxon>Pseudomonadota</taxon>
        <taxon>Betaproteobacteria</taxon>
        <taxon>Neisseriales</taxon>
        <taxon>Neisseriaceae</taxon>
        <taxon>Eikenella</taxon>
    </lineage>
</organism>
<dbReference type="GO" id="GO:0005829">
    <property type="term" value="C:cytosol"/>
    <property type="evidence" value="ECO:0007669"/>
    <property type="project" value="TreeGrafter"/>
</dbReference>
<reference evidence="4" key="1">
    <citation type="submission" date="2016-05" db="EMBL/GenBank/DDBJ databases">
        <title>Draft genome of Corynebacterium afermentans subsp. afermentans LCDC 88199T.</title>
        <authorList>
            <person name="Bernier A.-M."/>
            <person name="Bernard K."/>
        </authorList>
    </citation>
    <scope>NUCLEOTIDE SEQUENCE [LARGE SCALE GENOMIC DNA]</scope>
    <source>
        <strain evidence="4">NML02-A-017</strain>
    </source>
</reference>
<dbReference type="InterPro" id="IPR020471">
    <property type="entry name" value="AKR"/>
</dbReference>
<dbReference type="Gene3D" id="3.20.20.100">
    <property type="entry name" value="NADP-dependent oxidoreductase domain"/>
    <property type="match status" value="1"/>
</dbReference>
<dbReference type="Pfam" id="PF00248">
    <property type="entry name" value="Aldo_ket_red"/>
    <property type="match status" value="1"/>
</dbReference>
<dbReference type="PANTHER" id="PTHR43364">
    <property type="entry name" value="NADH-SPECIFIC METHYLGLYOXAL REDUCTASE-RELATED"/>
    <property type="match status" value="1"/>
</dbReference>
<accession>A0A1A9RUP9</accession>
<protein>
    <submittedName>
        <fullName evidence="3">Aldo/keto reductase</fullName>
    </submittedName>
</protein>
<dbReference type="PRINTS" id="PR00069">
    <property type="entry name" value="ALDKETRDTASE"/>
</dbReference>
<name>A0A1A9RUP9_9NEIS</name>
<proteinExistence type="predicted"/>
<dbReference type="GO" id="GO:0016491">
    <property type="term" value="F:oxidoreductase activity"/>
    <property type="evidence" value="ECO:0007669"/>
    <property type="project" value="UniProtKB-KW"/>
</dbReference>
<comment type="caution">
    <text evidence="3">The sequence shown here is derived from an EMBL/GenBank/DDBJ whole genome shotgun (WGS) entry which is preliminary data.</text>
</comment>
<dbReference type="AlphaFoldDB" id="A0A1A9RUP9"/>
<dbReference type="RefSeq" id="WP_067593949.1">
    <property type="nucleotide sequence ID" value="NZ_LXSL01000028.1"/>
</dbReference>